<feature type="domain" description="Peptidase S49" evidence="7">
    <location>
        <begin position="241"/>
        <end position="384"/>
    </location>
</feature>
<dbReference type="InterPro" id="IPR047272">
    <property type="entry name" value="S49_SppA_C"/>
</dbReference>
<feature type="region of interest" description="Disordered" evidence="5">
    <location>
        <begin position="1"/>
        <end position="81"/>
    </location>
</feature>
<feature type="compositionally biased region" description="Acidic residues" evidence="5">
    <location>
        <begin position="21"/>
        <end position="34"/>
    </location>
</feature>
<keyword evidence="3" id="KW-0378">Hydrolase</keyword>
<feature type="transmembrane region" description="Helical" evidence="6">
    <location>
        <begin position="135"/>
        <end position="155"/>
    </location>
</feature>
<dbReference type="Proteomes" id="UP000199199">
    <property type="component" value="Unassembled WGS sequence"/>
</dbReference>
<name>A0A1I6RUI6_9EURY</name>
<evidence type="ECO:0000313" key="8">
    <source>
        <dbReference type="EMBL" id="SFS68389.1"/>
    </source>
</evidence>
<feature type="compositionally biased region" description="Polar residues" evidence="5">
    <location>
        <begin position="40"/>
        <end position="53"/>
    </location>
</feature>
<keyword evidence="9" id="KW-1185">Reference proteome</keyword>
<dbReference type="SUPFAM" id="SSF52096">
    <property type="entry name" value="ClpP/crotonase"/>
    <property type="match status" value="1"/>
</dbReference>
<dbReference type="EMBL" id="FOZS01000002">
    <property type="protein sequence ID" value="SFS68389.1"/>
    <property type="molecule type" value="Genomic_DNA"/>
</dbReference>
<evidence type="ECO:0000259" key="7">
    <source>
        <dbReference type="Pfam" id="PF01343"/>
    </source>
</evidence>
<reference evidence="9" key="1">
    <citation type="submission" date="2016-10" db="EMBL/GenBank/DDBJ databases">
        <authorList>
            <person name="Varghese N."/>
            <person name="Submissions S."/>
        </authorList>
    </citation>
    <scope>NUCLEOTIDE SEQUENCE [LARGE SCALE GENOMIC DNA]</scope>
    <source>
        <strain evidence="9">DSM 22427</strain>
    </source>
</reference>
<keyword evidence="6" id="KW-0812">Transmembrane</keyword>
<evidence type="ECO:0000256" key="4">
    <source>
        <dbReference type="ARBA" id="ARBA00022825"/>
    </source>
</evidence>
<dbReference type="InterPro" id="IPR004635">
    <property type="entry name" value="Pept_S49_SppA"/>
</dbReference>
<dbReference type="GO" id="GO:0008236">
    <property type="term" value="F:serine-type peptidase activity"/>
    <property type="evidence" value="ECO:0007669"/>
    <property type="project" value="UniProtKB-KW"/>
</dbReference>
<gene>
    <name evidence="8" type="ORF">SAMN04488556_2150</name>
</gene>
<proteinExistence type="inferred from homology"/>
<feature type="compositionally biased region" description="Low complexity" evidence="5">
    <location>
        <begin position="66"/>
        <end position="77"/>
    </location>
</feature>
<dbReference type="Gene3D" id="3.90.226.10">
    <property type="entry name" value="2-enoyl-CoA Hydratase, Chain A, domain 1"/>
    <property type="match status" value="2"/>
</dbReference>
<keyword evidence="2 8" id="KW-0645">Protease</keyword>
<accession>A0A1I6RUI6</accession>
<dbReference type="Pfam" id="PF01343">
    <property type="entry name" value="Peptidase_S49"/>
    <property type="match status" value="1"/>
</dbReference>
<evidence type="ECO:0000256" key="6">
    <source>
        <dbReference type="SAM" id="Phobius"/>
    </source>
</evidence>
<sequence length="431" mass="45447">MTADGIAVGQPSPDGIASEPVEPDADGSEADESTDGATLWRSTLAGSHPTEGTATLRARGNTALERPPSSTPSRFSRNVSRRERLTAKHTEVGPCNEVPVVVSRTEAGRLAIVGGGAVAFALVGYFVFVDFSTSLADLLGILLALAVATVGVRIAGNVAGSMFPGYNVAEVAVDGPISRDGGGRSLPSSPGSTPADDIVDQIDRADEDGNVEALLVKLNTPGGEVVPSDDIRLAAERFDGPTIAYTTDLCASGGYWIASGCDELWARDASIVGSIGVIGSRVNASGLADKVGLSYERFAAGDFKDAGTPLKEMDEEEREYLQSLIDDYYETFVERVSDGRDLDAELIRETEARIYLGEDAHEMGLVDELGTRRDLEEDLADRLAVDEVAVESFEPPKPLMRRVGSGARGVAYAFGAGISGLAEDRGFRLRS</sequence>
<dbReference type="AlphaFoldDB" id="A0A1I6RUI6"/>
<evidence type="ECO:0000313" key="9">
    <source>
        <dbReference type="Proteomes" id="UP000199199"/>
    </source>
</evidence>
<evidence type="ECO:0000256" key="5">
    <source>
        <dbReference type="SAM" id="MobiDB-lite"/>
    </source>
</evidence>
<keyword evidence="6" id="KW-0472">Membrane</keyword>
<keyword evidence="4" id="KW-0720">Serine protease</keyword>
<feature type="transmembrane region" description="Helical" evidence="6">
    <location>
        <begin position="110"/>
        <end position="129"/>
    </location>
</feature>
<evidence type="ECO:0000256" key="1">
    <source>
        <dbReference type="ARBA" id="ARBA00008683"/>
    </source>
</evidence>
<evidence type="ECO:0000256" key="2">
    <source>
        <dbReference type="ARBA" id="ARBA00022670"/>
    </source>
</evidence>
<dbReference type="NCBIfam" id="TIGR00706">
    <property type="entry name" value="SppA_dom"/>
    <property type="match status" value="1"/>
</dbReference>
<dbReference type="InterPro" id="IPR002142">
    <property type="entry name" value="Peptidase_S49"/>
</dbReference>
<dbReference type="PANTHER" id="PTHR42987:SF4">
    <property type="entry name" value="PROTEASE SOHB-RELATED"/>
    <property type="match status" value="1"/>
</dbReference>
<organism evidence="8 9">
    <name type="scientific">Halostagnicola kamekurae</name>
    <dbReference type="NCBI Taxonomy" id="619731"/>
    <lineage>
        <taxon>Archaea</taxon>
        <taxon>Methanobacteriati</taxon>
        <taxon>Methanobacteriota</taxon>
        <taxon>Stenosarchaea group</taxon>
        <taxon>Halobacteria</taxon>
        <taxon>Halobacteriales</taxon>
        <taxon>Natrialbaceae</taxon>
        <taxon>Halostagnicola</taxon>
    </lineage>
</organism>
<evidence type="ECO:0000256" key="3">
    <source>
        <dbReference type="ARBA" id="ARBA00022801"/>
    </source>
</evidence>
<dbReference type="CDD" id="cd07023">
    <property type="entry name" value="S49_Sppa_N_C"/>
    <property type="match status" value="1"/>
</dbReference>
<comment type="similarity">
    <text evidence="1">Belongs to the peptidase S49 family.</text>
</comment>
<dbReference type="InterPro" id="IPR029045">
    <property type="entry name" value="ClpP/crotonase-like_dom_sf"/>
</dbReference>
<keyword evidence="6" id="KW-1133">Transmembrane helix</keyword>
<dbReference type="PANTHER" id="PTHR42987">
    <property type="entry name" value="PEPTIDASE S49"/>
    <property type="match status" value="1"/>
</dbReference>
<dbReference type="GO" id="GO:0006508">
    <property type="term" value="P:proteolysis"/>
    <property type="evidence" value="ECO:0007669"/>
    <property type="project" value="UniProtKB-KW"/>
</dbReference>
<protein>
    <submittedName>
        <fullName evidence="8">Protease-4</fullName>
    </submittedName>
</protein>